<evidence type="ECO:0000259" key="10">
    <source>
        <dbReference type="PROSITE" id="PS50011"/>
    </source>
</evidence>
<dbReference type="Pfam" id="PF00415">
    <property type="entry name" value="RCC1"/>
    <property type="match status" value="4"/>
</dbReference>
<feature type="repeat" description="RCC1" evidence="6">
    <location>
        <begin position="97"/>
        <end position="147"/>
    </location>
</feature>
<comment type="caution">
    <text evidence="11">The sequence shown here is derived from an EMBL/GenBank/DDBJ whole genome shotgun (WGS) entry which is preliminary data.</text>
</comment>
<feature type="compositionally biased region" description="Pro residues" evidence="8">
    <location>
        <begin position="304"/>
        <end position="329"/>
    </location>
</feature>
<keyword evidence="5 7" id="KW-0067">ATP-binding</keyword>
<feature type="repeat" description="RCC1" evidence="6">
    <location>
        <begin position="247"/>
        <end position="297"/>
    </location>
</feature>
<proteinExistence type="predicted"/>
<dbReference type="CDD" id="cd13999">
    <property type="entry name" value="STKc_MAP3K-like"/>
    <property type="match status" value="1"/>
</dbReference>
<evidence type="ECO:0000313" key="12">
    <source>
        <dbReference type="Proteomes" id="UP000239899"/>
    </source>
</evidence>
<protein>
    <submittedName>
        <fullName evidence="11">Serine threonine-kinase CTR1</fullName>
    </submittedName>
</protein>
<keyword evidence="12" id="KW-1185">Reference proteome</keyword>
<dbReference type="InterPro" id="IPR009091">
    <property type="entry name" value="RCC1/BLIP-II"/>
</dbReference>
<dbReference type="EMBL" id="LHPG02000014">
    <property type="protein sequence ID" value="PRW39272.1"/>
    <property type="molecule type" value="Genomic_DNA"/>
</dbReference>
<dbReference type="InterPro" id="IPR000719">
    <property type="entry name" value="Prot_kinase_dom"/>
</dbReference>
<dbReference type="SUPFAM" id="SSF56112">
    <property type="entry name" value="Protein kinase-like (PK-like)"/>
    <property type="match status" value="1"/>
</dbReference>
<dbReference type="InterPro" id="IPR051681">
    <property type="entry name" value="Ser/Thr_Kinases-Pseudokinases"/>
</dbReference>
<accession>A0A2P6TJ83</accession>
<dbReference type="STRING" id="3076.A0A2P6TJ83"/>
<reference evidence="11 12" key="1">
    <citation type="journal article" date="2018" name="Plant J.">
        <title>Genome sequences of Chlorella sorokiniana UTEX 1602 and Micractinium conductrix SAG 241.80: implications to maltose excretion by a green alga.</title>
        <authorList>
            <person name="Arriola M.B."/>
            <person name="Velmurugan N."/>
            <person name="Zhang Y."/>
            <person name="Plunkett M.H."/>
            <person name="Hondzo H."/>
            <person name="Barney B.M."/>
        </authorList>
    </citation>
    <scope>NUCLEOTIDE SEQUENCE [LARGE SCALE GENOMIC DNA]</scope>
    <source>
        <strain evidence="12">UTEX 1602</strain>
    </source>
</reference>
<dbReference type="InterPro" id="IPR000408">
    <property type="entry name" value="Reg_chr_condens"/>
</dbReference>
<dbReference type="FunFam" id="3.30.200.20:FF:000180">
    <property type="entry name" value="serine/threonine-protein kinase STY46-like"/>
    <property type="match status" value="1"/>
</dbReference>
<name>A0A2P6TJ83_CHLSO</name>
<keyword evidence="4" id="KW-0418">Kinase</keyword>
<dbReference type="PRINTS" id="PR00633">
    <property type="entry name" value="RCCNDNSATION"/>
</dbReference>
<feature type="binding site" evidence="7">
    <location>
        <position position="513"/>
    </location>
    <ligand>
        <name>ATP</name>
        <dbReference type="ChEBI" id="CHEBI:30616"/>
    </ligand>
</feature>
<keyword evidence="3 7" id="KW-0547">Nucleotide-binding</keyword>
<evidence type="ECO:0000256" key="7">
    <source>
        <dbReference type="PROSITE-ProRule" id="PRU10141"/>
    </source>
</evidence>
<dbReference type="InterPro" id="IPR008271">
    <property type="entry name" value="Ser/Thr_kinase_AS"/>
</dbReference>
<dbReference type="Gene3D" id="2.130.10.30">
    <property type="entry name" value="Regulator of chromosome condensation 1/beta-lactamase-inhibitor protein II"/>
    <property type="match status" value="2"/>
</dbReference>
<dbReference type="InterPro" id="IPR001245">
    <property type="entry name" value="Ser-Thr/Tyr_kinase_cat_dom"/>
</dbReference>
<dbReference type="PROSITE" id="PS50012">
    <property type="entry name" value="RCC1_3"/>
    <property type="match status" value="4"/>
</dbReference>
<feature type="repeat" description="RCC1" evidence="6">
    <location>
        <begin position="150"/>
        <end position="199"/>
    </location>
</feature>
<dbReference type="SMART" id="SM00220">
    <property type="entry name" value="S_TKc"/>
    <property type="match status" value="1"/>
</dbReference>
<evidence type="ECO:0000256" key="6">
    <source>
        <dbReference type="PROSITE-ProRule" id="PRU00235"/>
    </source>
</evidence>
<evidence type="ECO:0000256" key="2">
    <source>
        <dbReference type="ARBA" id="ARBA00022679"/>
    </source>
</evidence>
<dbReference type="PROSITE" id="PS00108">
    <property type="entry name" value="PROTEIN_KINASE_ST"/>
    <property type="match status" value="1"/>
</dbReference>
<dbReference type="SUPFAM" id="SSF50985">
    <property type="entry name" value="RCC1/BLIP-II"/>
    <property type="match status" value="2"/>
</dbReference>
<sequence length="776" mass="80713">MARDNHNNQLGTGDGLNSTTPVAVAGGHTFRSIACGQTFTCGLDTEGRAWCWGKNEIGQLGTGNATSLPVPAEAAAGRRFVALAAGGAHTCGVQANGSTLCWGDNKYGQLGTQLSSTDSYTPVEVAGNHTFVAISNGMAHSCALEAPPSSRAWCWGWGEFGQLGNGGEVNQRSPVPVSGVRAFAAIAAGGAHTCALTLDGSAWCWGGLGLSNGQELSNNAPELVIGGRTFVSVSTGSMFTCGVDTSQSAWCWGSNDDGQLGNGTLGGNSSRPVQVAGGQSFLSLDAGEYHACAVVEKKSIELTLPPPPVNPGPTPPAPAPAPSPSPPTDPSSSSSAIIGAVVGSLGAAAVLAVLAFFALRPHKGWLRRKHPPASVEDSDGGKGTPMPGSPLKWGSGSLGGKLGGSSGSPRIALPASGPPPDGATASDSVLGPDTLVPYSHAVEGSLPRSTAQAAALAPGGGRGSGGSGLLDLQADPSLWDVQWPELTIVRRVGRGSFGSVYLAEWKRIPVAVKLLVSQEAIQRGQLELPEKVVRDLHAEAAMMNRMRHPNIVQFLGLVTVPPALVTEYCSRGSLYSCLAAAHDYPAAAAQLTWQRRLAMAADAGAGLLYLHSRNIIHRDVKSPNILVDADWHAKVADFNLSKMLEGARSEAVRTSSDGVTNPLWLAPEVIDGKKATAASDVYSFGMVLYELLTWRLPWSMAVMSPFKIAAIIRQGGRPEVPPREALPGPDTADWAGLDDYVRLMRACWAPQPEHRPSFDEVVQQLKLLLEDSTAAS</sequence>
<keyword evidence="1" id="KW-0723">Serine/threonine-protein kinase</keyword>
<evidence type="ECO:0000256" key="5">
    <source>
        <dbReference type="ARBA" id="ARBA00022840"/>
    </source>
</evidence>
<dbReference type="InterPro" id="IPR017441">
    <property type="entry name" value="Protein_kinase_ATP_BS"/>
</dbReference>
<evidence type="ECO:0000256" key="3">
    <source>
        <dbReference type="ARBA" id="ARBA00022741"/>
    </source>
</evidence>
<keyword evidence="9" id="KW-0472">Membrane</keyword>
<keyword evidence="9" id="KW-1133">Transmembrane helix</keyword>
<evidence type="ECO:0000256" key="9">
    <source>
        <dbReference type="SAM" id="Phobius"/>
    </source>
</evidence>
<keyword evidence="9" id="KW-0812">Transmembrane</keyword>
<feature type="transmembrane region" description="Helical" evidence="9">
    <location>
        <begin position="336"/>
        <end position="359"/>
    </location>
</feature>
<feature type="region of interest" description="Disordered" evidence="8">
    <location>
        <begin position="303"/>
        <end position="334"/>
    </location>
</feature>
<evidence type="ECO:0000256" key="4">
    <source>
        <dbReference type="ARBA" id="ARBA00022777"/>
    </source>
</evidence>
<feature type="region of interest" description="Disordered" evidence="8">
    <location>
        <begin position="367"/>
        <end position="430"/>
    </location>
</feature>
<dbReference type="PANTHER" id="PTHR44329">
    <property type="entry name" value="SERINE/THREONINE-PROTEIN KINASE TNNI3K-RELATED"/>
    <property type="match status" value="1"/>
</dbReference>
<dbReference type="Gene3D" id="1.10.510.10">
    <property type="entry name" value="Transferase(Phosphotransferase) domain 1"/>
    <property type="match status" value="1"/>
</dbReference>
<feature type="compositionally biased region" description="Gly residues" evidence="8">
    <location>
        <begin position="458"/>
        <end position="468"/>
    </location>
</feature>
<dbReference type="AlphaFoldDB" id="A0A2P6TJ83"/>
<organism evidence="11 12">
    <name type="scientific">Chlorella sorokiniana</name>
    <name type="common">Freshwater green alga</name>
    <dbReference type="NCBI Taxonomy" id="3076"/>
    <lineage>
        <taxon>Eukaryota</taxon>
        <taxon>Viridiplantae</taxon>
        <taxon>Chlorophyta</taxon>
        <taxon>core chlorophytes</taxon>
        <taxon>Trebouxiophyceae</taxon>
        <taxon>Chlorellales</taxon>
        <taxon>Chlorellaceae</taxon>
        <taxon>Chlorella clade</taxon>
        <taxon>Chlorella</taxon>
    </lineage>
</organism>
<evidence type="ECO:0000256" key="1">
    <source>
        <dbReference type="ARBA" id="ARBA00022527"/>
    </source>
</evidence>
<keyword evidence="2" id="KW-0808">Transferase</keyword>
<feature type="compositionally biased region" description="Gly residues" evidence="8">
    <location>
        <begin position="396"/>
        <end position="406"/>
    </location>
</feature>
<dbReference type="PROSITE" id="PS00107">
    <property type="entry name" value="PROTEIN_KINASE_ATP"/>
    <property type="match status" value="1"/>
</dbReference>
<dbReference type="GO" id="GO:0004674">
    <property type="term" value="F:protein serine/threonine kinase activity"/>
    <property type="evidence" value="ECO:0007669"/>
    <property type="project" value="UniProtKB-KW"/>
</dbReference>
<feature type="repeat" description="RCC1" evidence="6">
    <location>
        <begin position="47"/>
        <end position="96"/>
    </location>
</feature>
<dbReference type="PROSITE" id="PS50011">
    <property type="entry name" value="PROTEIN_KINASE_DOM"/>
    <property type="match status" value="1"/>
</dbReference>
<feature type="domain" description="Protein kinase" evidence="10">
    <location>
        <begin position="486"/>
        <end position="768"/>
    </location>
</feature>
<dbReference type="OrthoDB" id="339325at2759"/>
<dbReference type="InterPro" id="IPR011009">
    <property type="entry name" value="Kinase-like_dom_sf"/>
</dbReference>
<gene>
    <name evidence="11" type="ORF">C2E21_7025</name>
</gene>
<evidence type="ECO:0000313" key="11">
    <source>
        <dbReference type="EMBL" id="PRW39272.1"/>
    </source>
</evidence>
<dbReference type="Pfam" id="PF07714">
    <property type="entry name" value="PK_Tyr_Ser-Thr"/>
    <property type="match status" value="1"/>
</dbReference>
<dbReference type="GO" id="GO:0005524">
    <property type="term" value="F:ATP binding"/>
    <property type="evidence" value="ECO:0007669"/>
    <property type="project" value="UniProtKB-UniRule"/>
</dbReference>
<feature type="region of interest" description="Disordered" evidence="8">
    <location>
        <begin position="449"/>
        <end position="468"/>
    </location>
</feature>
<evidence type="ECO:0000256" key="8">
    <source>
        <dbReference type="SAM" id="MobiDB-lite"/>
    </source>
</evidence>
<dbReference type="Proteomes" id="UP000239899">
    <property type="component" value="Unassembled WGS sequence"/>
</dbReference>